<name>A0A9N8VUS6_9GLOM</name>
<protein>
    <submittedName>
        <fullName evidence="2">2129_t:CDS:1</fullName>
    </submittedName>
</protein>
<dbReference type="EMBL" id="CAJVPS010000206">
    <property type="protein sequence ID" value="CAG8465052.1"/>
    <property type="molecule type" value="Genomic_DNA"/>
</dbReference>
<accession>A0A9N8VUS6</accession>
<feature type="compositionally biased region" description="Polar residues" evidence="1">
    <location>
        <begin position="63"/>
        <end position="88"/>
    </location>
</feature>
<reference evidence="2" key="1">
    <citation type="submission" date="2021-06" db="EMBL/GenBank/DDBJ databases">
        <authorList>
            <person name="Kallberg Y."/>
            <person name="Tangrot J."/>
            <person name="Rosling A."/>
        </authorList>
    </citation>
    <scope>NUCLEOTIDE SEQUENCE</scope>
    <source>
        <strain evidence="2">FL130A</strain>
    </source>
</reference>
<keyword evidence="3" id="KW-1185">Reference proteome</keyword>
<gene>
    <name evidence="2" type="ORF">ALEPTO_LOCUS1735</name>
</gene>
<dbReference type="Proteomes" id="UP000789508">
    <property type="component" value="Unassembled WGS sequence"/>
</dbReference>
<organism evidence="2 3">
    <name type="scientific">Ambispora leptoticha</name>
    <dbReference type="NCBI Taxonomy" id="144679"/>
    <lineage>
        <taxon>Eukaryota</taxon>
        <taxon>Fungi</taxon>
        <taxon>Fungi incertae sedis</taxon>
        <taxon>Mucoromycota</taxon>
        <taxon>Glomeromycotina</taxon>
        <taxon>Glomeromycetes</taxon>
        <taxon>Archaeosporales</taxon>
        <taxon>Ambisporaceae</taxon>
        <taxon>Ambispora</taxon>
    </lineage>
</organism>
<proteinExistence type="predicted"/>
<feature type="region of interest" description="Disordered" evidence="1">
    <location>
        <begin position="148"/>
        <end position="171"/>
    </location>
</feature>
<evidence type="ECO:0000256" key="1">
    <source>
        <dbReference type="SAM" id="MobiDB-lite"/>
    </source>
</evidence>
<feature type="region of interest" description="Disordered" evidence="1">
    <location>
        <begin position="207"/>
        <end position="275"/>
    </location>
</feature>
<feature type="compositionally biased region" description="Low complexity" evidence="1">
    <location>
        <begin position="15"/>
        <end position="26"/>
    </location>
</feature>
<evidence type="ECO:0000313" key="2">
    <source>
        <dbReference type="EMBL" id="CAG8465052.1"/>
    </source>
</evidence>
<feature type="compositionally biased region" description="Polar residues" evidence="1">
    <location>
        <begin position="338"/>
        <end position="369"/>
    </location>
</feature>
<feature type="region of interest" description="Disordered" evidence="1">
    <location>
        <begin position="294"/>
        <end position="371"/>
    </location>
</feature>
<feature type="compositionally biased region" description="Polar residues" evidence="1">
    <location>
        <begin position="252"/>
        <end position="261"/>
    </location>
</feature>
<feature type="compositionally biased region" description="Polar residues" evidence="1">
    <location>
        <begin position="1"/>
        <end position="14"/>
    </location>
</feature>
<feature type="region of interest" description="Disordered" evidence="1">
    <location>
        <begin position="1"/>
        <end position="120"/>
    </location>
</feature>
<dbReference type="AlphaFoldDB" id="A0A9N8VUS6"/>
<sequence length="451" mass="50039">MNARKTSISNLMNDTSTSSGPPASTGFNLTNILNEEPPPTQHYHHHSNSNSNPQQLPPPTNELYYNSTSRATPLQQHHYQHATPSNQTSHHHQHNLSSQTELQPQQPPPPSQPHMSDVEITHPPDLKIHQKSSRAKNTPMSISALIDPSTESAHNTNNTNNNLPPMEISPSISQQRYHPHDQYQHLPMQEEINPHVGNAIDINGANNISINTTTPKIPPKEPKGVAKRPSHSPQKRRPSDANDFGAQKTKIPRTSHSQNHYHSGAPPSSAVGGHKMNDLVEHLGEDRKYVEHQHLGEDRKYYPVTGVPPSSHQPAMDWERNRSQSHLQQSQPPPIYQNRLSDNGGQSSISKDSSTSYPQTKSTTFSQCGPNDHRALKFESPQHAVNGFSHVSQVGAMEMTPPLPPQSIHHTPTPNGQISVSSQFPDKYRSMVRITSSCDGYPIEFAPPSLE</sequence>
<evidence type="ECO:0000313" key="3">
    <source>
        <dbReference type="Proteomes" id="UP000789508"/>
    </source>
</evidence>
<comment type="caution">
    <text evidence="2">The sequence shown here is derived from an EMBL/GenBank/DDBJ whole genome shotgun (WGS) entry which is preliminary data.</text>
</comment>
<feature type="compositionally biased region" description="Basic residues" evidence="1">
    <location>
        <begin position="225"/>
        <end position="236"/>
    </location>
</feature>